<feature type="transmembrane region" description="Helical" evidence="2">
    <location>
        <begin position="372"/>
        <end position="392"/>
    </location>
</feature>
<keyword evidence="2" id="KW-0472">Membrane</keyword>
<gene>
    <name evidence="4" type="ORF">PCAR00345_LOCUS10281</name>
</gene>
<evidence type="ECO:0000256" key="2">
    <source>
        <dbReference type="SAM" id="Phobius"/>
    </source>
</evidence>
<feature type="region of interest" description="Disordered" evidence="1">
    <location>
        <begin position="566"/>
        <end position="625"/>
    </location>
</feature>
<feature type="transmembrane region" description="Helical" evidence="2">
    <location>
        <begin position="268"/>
        <end position="287"/>
    </location>
</feature>
<reference evidence="4" key="1">
    <citation type="submission" date="2021-01" db="EMBL/GenBank/DDBJ databases">
        <authorList>
            <person name="Corre E."/>
            <person name="Pelletier E."/>
            <person name="Niang G."/>
            <person name="Scheremetjew M."/>
            <person name="Finn R."/>
            <person name="Kale V."/>
            <person name="Holt S."/>
            <person name="Cochrane G."/>
            <person name="Meng A."/>
            <person name="Brown T."/>
            <person name="Cohen L."/>
        </authorList>
    </citation>
    <scope>NUCLEOTIDE SEQUENCE</scope>
    <source>
        <strain evidence="4">CCMP645</strain>
    </source>
</reference>
<keyword evidence="2" id="KW-1133">Transmembrane helix</keyword>
<feature type="signal peptide" evidence="3">
    <location>
        <begin position="1"/>
        <end position="16"/>
    </location>
</feature>
<keyword evidence="3" id="KW-0732">Signal</keyword>
<evidence type="ECO:0000313" key="4">
    <source>
        <dbReference type="EMBL" id="CAE0757687.1"/>
    </source>
</evidence>
<feature type="transmembrane region" description="Helical" evidence="2">
    <location>
        <begin position="398"/>
        <end position="420"/>
    </location>
</feature>
<organism evidence="4">
    <name type="scientific">Chrysotila carterae</name>
    <name type="common">Marine alga</name>
    <name type="synonym">Syracosphaera carterae</name>
    <dbReference type="NCBI Taxonomy" id="13221"/>
    <lineage>
        <taxon>Eukaryota</taxon>
        <taxon>Haptista</taxon>
        <taxon>Haptophyta</taxon>
        <taxon>Prymnesiophyceae</taxon>
        <taxon>Isochrysidales</taxon>
        <taxon>Isochrysidaceae</taxon>
        <taxon>Chrysotila</taxon>
    </lineage>
</organism>
<sequence>MSVRLRFFLLFCGARAVVRVDDPKEIAGIYHEASLEISPSTYRVSGSLAVATVCPCEWPSETAYALEGRILLLPDALCSSSCSAARVICAASRASAKAVLLACQYRVVDNADASNSGTATIVDDAYLYAQDPTEPRDCVSPGDDQLQTNESCTALPAGYIRSNVSALLAGPLVPAGLNATSGANGSTPGLDGFFDGGSGAALGTGLADDNGSGEGVGLNASGNATQGGDPNSTIGDGLFKWRNVNLTMWRFNTDDDEIDCDVYEYVPLVYLLLVPLWWILTVLWTWNTYRANAAYAKDLHRLLCWVPTIQFVHGILSLFNYSSCPWDGTISLVYATFWAVVTILKEPVMLLCLLLVAKGWCITRNSLERSEVYIAGTVVALLYAAVSIHLSLQSVVSLIPMVIMYMAMLTDIATSILANLRILKAQLLALYAFGIDPLSTPVYKKYRMFVNLARFTLLFVVLEAAIHAAFTSRDDEAYWLFILLHQLMELVIAIGIGWTFRAQPFNVMFQQVQQVATELADQLLPTITTVEIRANEINGANLIAWRPSLDLNGAAPHLPATLVVLNPGDEEKPQPGPTRVAVVARPPQPPPPTEPPPELSSSTLNDLQPSQRAEASFPGETRGAQLTARRGVLSWVGGLVPGRRPRARDQGAAHDGRAVQAELALQDF</sequence>
<feature type="compositionally biased region" description="Polar residues" evidence="1">
    <location>
        <begin position="599"/>
        <end position="613"/>
    </location>
</feature>
<accession>A0A7S4B8B4</accession>
<evidence type="ECO:0008006" key="5">
    <source>
        <dbReference type="Google" id="ProtNLM"/>
    </source>
</evidence>
<feature type="chain" id="PRO_5031544083" description="TRP C-terminal domain-containing protein" evidence="3">
    <location>
        <begin position="17"/>
        <end position="668"/>
    </location>
</feature>
<dbReference type="AlphaFoldDB" id="A0A7S4B8B4"/>
<name>A0A7S4B8B4_CHRCT</name>
<evidence type="ECO:0000256" key="1">
    <source>
        <dbReference type="SAM" id="MobiDB-lite"/>
    </source>
</evidence>
<keyword evidence="2" id="KW-0812">Transmembrane</keyword>
<proteinExistence type="predicted"/>
<feature type="transmembrane region" description="Helical" evidence="2">
    <location>
        <begin position="477"/>
        <end position="500"/>
    </location>
</feature>
<feature type="compositionally biased region" description="Pro residues" evidence="1">
    <location>
        <begin position="586"/>
        <end position="598"/>
    </location>
</feature>
<feature type="transmembrane region" description="Helical" evidence="2">
    <location>
        <begin position="452"/>
        <end position="471"/>
    </location>
</feature>
<feature type="transmembrane region" description="Helical" evidence="2">
    <location>
        <begin position="299"/>
        <end position="321"/>
    </location>
</feature>
<dbReference type="PANTHER" id="PTHR36329:SF1">
    <property type="entry name" value="TRANSMEMBRANE PROTEIN"/>
    <property type="match status" value="1"/>
</dbReference>
<protein>
    <recommendedName>
        <fullName evidence="5">TRP C-terminal domain-containing protein</fullName>
    </recommendedName>
</protein>
<dbReference type="PANTHER" id="PTHR36329">
    <property type="entry name" value="TRANSMEMBRANE PROTEIN"/>
    <property type="match status" value="1"/>
</dbReference>
<dbReference type="EMBL" id="HBIZ01016576">
    <property type="protein sequence ID" value="CAE0757687.1"/>
    <property type="molecule type" value="Transcribed_RNA"/>
</dbReference>
<feature type="transmembrane region" description="Helical" evidence="2">
    <location>
        <begin position="333"/>
        <end position="360"/>
    </location>
</feature>
<evidence type="ECO:0000256" key="3">
    <source>
        <dbReference type="SAM" id="SignalP"/>
    </source>
</evidence>